<dbReference type="PANTHER" id="PTHR21577">
    <property type="entry name" value="SHUGOSHIN"/>
    <property type="match status" value="1"/>
</dbReference>
<evidence type="ECO:0000256" key="5">
    <source>
        <dbReference type="ARBA" id="ARBA00022829"/>
    </source>
</evidence>
<feature type="non-terminal residue" evidence="11">
    <location>
        <position position="133"/>
    </location>
</feature>
<dbReference type="InterPro" id="IPR038889">
    <property type="entry name" value="Shugoshin1/2"/>
</dbReference>
<keyword evidence="5" id="KW-0159">Chromosome partition</keyword>
<evidence type="ECO:0000256" key="2">
    <source>
        <dbReference type="ARBA" id="ARBA00010845"/>
    </source>
</evidence>
<evidence type="ECO:0000256" key="4">
    <source>
        <dbReference type="ARBA" id="ARBA00022618"/>
    </source>
</evidence>
<accession>A0A7K8Y6K5</accession>
<keyword evidence="8" id="KW-0137">Centromere</keyword>
<feature type="domain" description="Shugoshin C-terminal" evidence="10">
    <location>
        <begin position="85"/>
        <end position="104"/>
    </location>
</feature>
<feature type="compositionally biased region" description="Basic and acidic residues" evidence="9">
    <location>
        <begin position="25"/>
        <end position="40"/>
    </location>
</feature>
<dbReference type="PANTHER" id="PTHR21577:SF3">
    <property type="entry name" value="SHUGOSHIN 1-RELATED"/>
    <property type="match status" value="1"/>
</dbReference>
<comment type="similarity">
    <text evidence="2">Belongs to the shugoshin family.</text>
</comment>
<dbReference type="GO" id="GO:0051301">
    <property type="term" value="P:cell division"/>
    <property type="evidence" value="ECO:0007669"/>
    <property type="project" value="UniProtKB-KW"/>
</dbReference>
<keyword evidence="6" id="KW-0175">Coiled coil</keyword>
<evidence type="ECO:0000256" key="9">
    <source>
        <dbReference type="SAM" id="MobiDB-lite"/>
    </source>
</evidence>
<evidence type="ECO:0000313" key="12">
    <source>
        <dbReference type="Proteomes" id="UP000583613"/>
    </source>
</evidence>
<gene>
    <name evidence="11" type="primary">Sgo1_1</name>
    <name evidence="11" type="ORF">EUBBOU_R02618</name>
</gene>
<reference evidence="11 12" key="1">
    <citation type="submission" date="2019-09" db="EMBL/GenBank/DDBJ databases">
        <title>Bird 10,000 Genomes (B10K) Project - Family phase.</title>
        <authorList>
            <person name="Zhang G."/>
        </authorList>
    </citation>
    <scope>NUCLEOTIDE SEQUENCE [LARGE SCALE GENOMIC DNA]</scope>
    <source>
        <strain evidence="11">B10K-DU-001-04</strain>
        <tissue evidence="11">Muscle</tissue>
    </source>
</reference>
<comment type="subcellular location">
    <subcellularLocation>
        <location evidence="1">Chromosome</location>
        <location evidence="1">Centromere</location>
    </subcellularLocation>
</comment>
<dbReference type="GO" id="GO:0051177">
    <property type="term" value="P:meiotic sister chromatid cohesion"/>
    <property type="evidence" value="ECO:0007669"/>
    <property type="project" value="TreeGrafter"/>
</dbReference>
<keyword evidence="4" id="KW-0132">Cell division</keyword>
<dbReference type="GO" id="GO:0000776">
    <property type="term" value="C:kinetochore"/>
    <property type="evidence" value="ECO:0007669"/>
    <property type="project" value="TreeGrafter"/>
</dbReference>
<evidence type="ECO:0000313" key="11">
    <source>
        <dbReference type="EMBL" id="NXF98532.1"/>
    </source>
</evidence>
<dbReference type="GO" id="GO:0045132">
    <property type="term" value="P:meiotic chromosome segregation"/>
    <property type="evidence" value="ECO:0007669"/>
    <property type="project" value="InterPro"/>
</dbReference>
<sequence>ACDNRSASINLSVLENFEIYGEDDHHKAQDAAKAEAEASDKMIPSPPIHRRKALQDLTNASIGSHISLPKSSKTSEENSSGKRTRQGRADICYKEPNLHSKLRRGDPFTDTQFLYCPGSRVKKKIHFKSKSKL</sequence>
<feature type="non-terminal residue" evidence="11">
    <location>
        <position position="1"/>
    </location>
</feature>
<evidence type="ECO:0000256" key="1">
    <source>
        <dbReference type="ARBA" id="ARBA00004584"/>
    </source>
</evidence>
<proteinExistence type="inferred from homology"/>
<organism evidence="11 12">
    <name type="scientific">Eubucco bourcierii</name>
    <name type="common">red-headed barbet</name>
    <dbReference type="NCBI Taxonomy" id="91767"/>
    <lineage>
        <taxon>Eukaryota</taxon>
        <taxon>Metazoa</taxon>
        <taxon>Chordata</taxon>
        <taxon>Craniata</taxon>
        <taxon>Vertebrata</taxon>
        <taxon>Euteleostomi</taxon>
        <taxon>Archelosauria</taxon>
        <taxon>Archosauria</taxon>
        <taxon>Dinosauria</taxon>
        <taxon>Saurischia</taxon>
        <taxon>Theropoda</taxon>
        <taxon>Coelurosauria</taxon>
        <taxon>Aves</taxon>
        <taxon>Neognathae</taxon>
        <taxon>Neoaves</taxon>
        <taxon>Telluraves</taxon>
        <taxon>Coraciimorphae</taxon>
        <taxon>Piciformes</taxon>
        <taxon>Ramphastidae</taxon>
        <taxon>Eubucco</taxon>
    </lineage>
</organism>
<comment type="caution">
    <text evidence="11">The sequence shown here is derived from an EMBL/GenBank/DDBJ whole genome shotgun (WGS) entry which is preliminary data.</text>
</comment>
<evidence type="ECO:0000256" key="6">
    <source>
        <dbReference type="ARBA" id="ARBA00023054"/>
    </source>
</evidence>
<evidence type="ECO:0000256" key="7">
    <source>
        <dbReference type="ARBA" id="ARBA00023306"/>
    </source>
</evidence>
<evidence type="ECO:0000256" key="8">
    <source>
        <dbReference type="ARBA" id="ARBA00023328"/>
    </source>
</evidence>
<evidence type="ECO:0000256" key="3">
    <source>
        <dbReference type="ARBA" id="ARBA00022454"/>
    </source>
</evidence>
<dbReference type="OrthoDB" id="5990092at2759"/>
<feature type="compositionally biased region" description="Basic and acidic residues" evidence="9">
    <location>
        <begin position="87"/>
        <end position="105"/>
    </location>
</feature>
<feature type="region of interest" description="Disordered" evidence="9">
    <location>
        <begin position="25"/>
        <end position="105"/>
    </location>
</feature>
<keyword evidence="3" id="KW-0158">Chromosome</keyword>
<evidence type="ECO:0000259" key="10">
    <source>
        <dbReference type="Pfam" id="PF07557"/>
    </source>
</evidence>
<feature type="compositionally biased region" description="Polar residues" evidence="9">
    <location>
        <begin position="56"/>
        <end position="72"/>
    </location>
</feature>
<dbReference type="EMBL" id="VWZE01026249">
    <property type="protein sequence ID" value="NXF98532.1"/>
    <property type="molecule type" value="Genomic_DNA"/>
</dbReference>
<keyword evidence="12" id="KW-1185">Reference proteome</keyword>
<name>A0A7K8Y6K5_9PICI</name>
<dbReference type="Proteomes" id="UP000583613">
    <property type="component" value="Unassembled WGS sequence"/>
</dbReference>
<dbReference type="Pfam" id="PF07557">
    <property type="entry name" value="Shugoshin_C"/>
    <property type="match status" value="1"/>
</dbReference>
<dbReference type="GO" id="GO:0005634">
    <property type="term" value="C:nucleus"/>
    <property type="evidence" value="ECO:0007669"/>
    <property type="project" value="InterPro"/>
</dbReference>
<protein>
    <submittedName>
        <fullName evidence="11">SGO1 protein</fullName>
    </submittedName>
</protein>
<dbReference type="InterPro" id="IPR011515">
    <property type="entry name" value="Shugoshin_C"/>
</dbReference>
<keyword evidence="7" id="KW-0131">Cell cycle</keyword>
<dbReference type="AlphaFoldDB" id="A0A7K8Y6K5"/>